<dbReference type="InterPro" id="IPR007110">
    <property type="entry name" value="Ig-like_dom"/>
</dbReference>
<name>A0A170U5J8_TRIIF</name>
<dbReference type="Pfam" id="PF13927">
    <property type="entry name" value="Ig_3"/>
    <property type="match status" value="1"/>
</dbReference>
<dbReference type="Gene3D" id="2.60.40.10">
    <property type="entry name" value="Immunoglobulins"/>
    <property type="match status" value="1"/>
</dbReference>
<dbReference type="PROSITE" id="PS50835">
    <property type="entry name" value="IG_LIKE"/>
    <property type="match status" value="1"/>
</dbReference>
<dbReference type="AlphaFoldDB" id="A0A170U5J8"/>
<reference evidence="2" key="2">
    <citation type="journal article" date="2017" name="J. Med. Entomol.">
        <title>Transcriptome Analysis of the Triatoma infestans (Hemiptera: Reduviidae) Integument.</title>
        <authorList>
            <person name="Calderon-Fernandez G.M."/>
            <person name="Moriconi D.E."/>
            <person name="Dulbecco A.B."/>
            <person name="Juarez M.P."/>
        </authorList>
    </citation>
    <scope>NUCLEOTIDE SEQUENCE</scope>
    <source>
        <strain evidence="2">Int1</strain>
        <tissue evidence="2">Integument</tissue>
    </source>
</reference>
<accession>A0A170U5J8</accession>
<evidence type="ECO:0000259" key="1">
    <source>
        <dbReference type="PROSITE" id="PS50835"/>
    </source>
</evidence>
<feature type="domain" description="Ig-like" evidence="1">
    <location>
        <begin position="49"/>
        <end position="122"/>
    </location>
</feature>
<dbReference type="InterPro" id="IPR013783">
    <property type="entry name" value="Ig-like_fold"/>
</dbReference>
<dbReference type="EMBL" id="GEMB01007843">
    <property type="protein sequence ID" value="JAR95610.1"/>
    <property type="molecule type" value="Transcribed_RNA"/>
</dbReference>
<feature type="non-terminal residue" evidence="2">
    <location>
        <position position="1"/>
    </location>
</feature>
<proteinExistence type="predicted"/>
<dbReference type="InterPro" id="IPR036179">
    <property type="entry name" value="Ig-like_dom_sf"/>
</dbReference>
<dbReference type="SUPFAM" id="SSF48726">
    <property type="entry name" value="Immunoglobulin"/>
    <property type="match status" value="1"/>
</dbReference>
<organism evidence="2">
    <name type="scientific">Triatoma infestans</name>
    <name type="common">Assassin bug</name>
    <dbReference type="NCBI Taxonomy" id="30076"/>
    <lineage>
        <taxon>Eukaryota</taxon>
        <taxon>Metazoa</taxon>
        <taxon>Ecdysozoa</taxon>
        <taxon>Arthropoda</taxon>
        <taxon>Hexapoda</taxon>
        <taxon>Insecta</taxon>
        <taxon>Pterygota</taxon>
        <taxon>Neoptera</taxon>
        <taxon>Paraneoptera</taxon>
        <taxon>Hemiptera</taxon>
        <taxon>Heteroptera</taxon>
        <taxon>Panheteroptera</taxon>
        <taxon>Cimicomorpha</taxon>
        <taxon>Reduviidae</taxon>
        <taxon>Triatominae</taxon>
        <taxon>Triatoma</taxon>
    </lineage>
</organism>
<reference evidence="2" key="1">
    <citation type="submission" date="2016-04" db="EMBL/GenBank/DDBJ databases">
        <authorList>
            <person name="Calderon-Fernandez G.M.Sr."/>
        </authorList>
    </citation>
    <scope>NUCLEOTIDE SEQUENCE</scope>
    <source>
        <strain evidence="2">Int1</strain>
        <tissue evidence="2">Integument</tissue>
    </source>
</reference>
<protein>
    <recommendedName>
        <fullName evidence="1">Ig-like domain-containing protein</fullName>
    </recommendedName>
</protein>
<evidence type="ECO:0000313" key="2">
    <source>
        <dbReference type="EMBL" id="JAR95610.1"/>
    </source>
</evidence>
<feature type="non-terminal residue" evidence="2">
    <location>
        <position position="122"/>
    </location>
</feature>
<sequence>LNSFELSCHSLLFAKYYPTISSELMKVQNYMFTESCYAPCQISGIKTSPKYRNSLTLHEGESFKLICPEANKEQEVVWMKNGISVTAQRTKEANVIVDSYHNLYIKEATHNEDGNYTCFING</sequence>